<proteinExistence type="predicted"/>
<dbReference type="Proteomes" id="UP001143910">
    <property type="component" value="Unassembled WGS sequence"/>
</dbReference>
<protein>
    <submittedName>
        <fullName evidence="1">Uncharacterized protein</fullName>
    </submittedName>
</protein>
<dbReference type="EMBL" id="JANJQO010000034">
    <property type="protein sequence ID" value="KAJ2983329.1"/>
    <property type="molecule type" value="Genomic_DNA"/>
</dbReference>
<reference evidence="1" key="1">
    <citation type="submission" date="2022-08" db="EMBL/GenBank/DDBJ databases">
        <title>Genome Sequence of Lecanicillium fungicola.</title>
        <authorList>
            <person name="Buettner E."/>
        </authorList>
    </citation>
    <scope>NUCLEOTIDE SEQUENCE</scope>
    <source>
        <strain evidence="1">Babe33</strain>
    </source>
</reference>
<name>A0ACC1NWS2_9HYPO</name>
<comment type="caution">
    <text evidence="1">The sequence shown here is derived from an EMBL/GenBank/DDBJ whole genome shotgun (WGS) entry which is preliminary data.</text>
</comment>
<evidence type="ECO:0000313" key="2">
    <source>
        <dbReference type="Proteomes" id="UP001143910"/>
    </source>
</evidence>
<evidence type="ECO:0000313" key="1">
    <source>
        <dbReference type="EMBL" id="KAJ2983329.1"/>
    </source>
</evidence>
<gene>
    <name evidence="1" type="ORF">NQ176_g770</name>
</gene>
<accession>A0ACC1NWS2</accession>
<organism evidence="1 2">
    <name type="scientific">Zarea fungicola</name>
    <dbReference type="NCBI Taxonomy" id="93591"/>
    <lineage>
        <taxon>Eukaryota</taxon>
        <taxon>Fungi</taxon>
        <taxon>Dikarya</taxon>
        <taxon>Ascomycota</taxon>
        <taxon>Pezizomycotina</taxon>
        <taxon>Sordariomycetes</taxon>
        <taxon>Hypocreomycetidae</taxon>
        <taxon>Hypocreales</taxon>
        <taxon>Cordycipitaceae</taxon>
        <taxon>Zarea</taxon>
    </lineage>
</organism>
<sequence>MPQEIKADVLICGSGSAGLCAAVWLARAGIDYRILERRNGPLEVGQADGVQARTVEIFESFGMEGSLLEESYHVSELAFWSPDGQGGIRSSRYAADLLPGLSHQPHVILNQARFNMLMVEHVKKSLGGRDGIEYGQHVQNVTVDHSAAQDPDAYCVTVASVKDGQDYIFRGKYVLGCDGAHSTVRKSLGIDMVGDSTDSMWGVMDVYARTDFPDIRKKAILHSDAGSLMIIPREGDWLVRFYLEVNGIQGGKIGLDQLVDQAASIFHPYSLEIAETVWWSTYSIGQRLAESFSVADRVFLTGDACHTHSPKAGQGMNVSFQDGYNLGWKLAAVLTGQASRSILETYLVERRHTAAELIEFDRSFTKLFSSKYRADNKVSPADFEAAFIKAGQFTAGQATKYPESVLTQRMPSDFDTAVLKLGMRFPTAYVVRLSDARAMQLVRAMPSDGRWHIVIFGGDIHDSESAEKLNKAAAELETLVQCMTPEGSDPDIMFNIILVLHSQRLAVTLDEIPRVFLPICIKSFFDDKGYNRDHGEAYRFYGLNTAGSCAVIVRPDQYVAKICSLEAIPCFKDFFKTFMCHRNVVHVERVD</sequence>
<keyword evidence="2" id="KW-1185">Reference proteome</keyword>